<evidence type="ECO:0000313" key="8">
    <source>
        <dbReference type="EMBL" id="KIC71894.1"/>
    </source>
</evidence>
<dbReference type="GO" id="GO:0005829">
    <property type="term" value="C:cytosol"/>
    <property type="evidence" value="ECO:0007669"/>
    <property type="project" value="TreeGrafter"/>
</dbReference>
<dbReference type="InterPro" id="IPR035926">
    <property type="entry name" value="NusB-like_sf"/>
</dbReference>
<dbReference type="GO" id="GO:0006353">
    <property type="term" value="P:DNA-templated transcription termination"/>
    <property type="evidence" value="ECO:0007669"/>
    <property type="project" value="UniProtKB-UniRule"/>
</dbReference>
<keyword evidence="3 6" id="KW-0694">RNA-binding</keyword>
<dbReference type="GO" id="GO:0031564">
    <property type="term" value="P:transcription antitermination"/>
    <property type="evidence" value="ECO:0007669"/>
    <property type="project" value="UniProtKB-KW"/>
</dbReference>
<reference evidence="8 9" key="1">
    <citation type="journal article" date="2014" name="Mol. Biol. Evol.">
        <title>Massive expansion of Ubiquitination-related gene families within the Chlamydiae.</title>
        <authorList>
            <person name="Domman D."/>
            <person name="Collingro A."/>
            <person name="Lagkouvardos I."/>
            <person name="Gehre L."/>
            <person name="Weinmaier T."/>
            <person name="Rattei T."/>
            <person name="Subtil A."/>
            <person name="Horn M."/>
        </authorList>
    </citation>
    <scope>NUCLEOTIDE SEQUENCE [LARGE SCALE GENOMIC DNA]</scope>
    <source>
        <strain evidence="8 9">EI2</strain>
    </source>
</reference>
<comment type="function">
    <text evidence="6">Involved in transcription antitermination. Required for transcription of ribosomal RNA (rRNA) genes. Binds specifically to the boxA antiterminator sequence of the ribosomal RNA (rrn) operons.</text>
</comment>
<keyword evidence="4 6" id="KW-0805">Transcription regulation</keyword>
<dbReference type="GO" id="GO:0003723">
    <property type="term" value="F:RNA binding"/>
    <property type="evidence" value="ECO:0007669"/>
    <property type="project" value="UniProtKB-UniRule"/>
</dbReference>
<evidence type="ECO:0000256" key="5">
    <source>
        <dbReference type="ARBA" id="ARBA00023163"/>
    </source>
</evidence>
<keyword evidence="2 6" id="KW-0889">Transcription antitermination</keyword>
<dbReference type="HAMAP" id="MF_00073">
    <property type="entry name" value="NusB"/>
    <property type="match status" value="1"/>
</dbReference>
<evidence type="ECO:0000259" key="7">
    <source>
        <dbReference type="Pfam" id="PF01029"/>
    </source>
</evidence>
<dbReference type="Pfam" id="PF01029">
    <property type="entry name" value="NusB"/>
    <property type="match status" value="1"/>
</dbReference>
<dbReference type="InterPro" id="IPR006027">
    <property type="entry name" value="NusB_RsmB_TIM44"/>
</dbReference>
<dbReference type="PANTHER" id="PTHR11078:SF3">
    <property type="entry name" value="ANTITERMINATION NUSB DOMAIN-CONTAINING PROTEIN"/>
    <property type="match status" value="1"/>
</dbReference>
<evidence type="ECO:0000313" key="9">
    <source>
        <dbReference type="Proteomes" id="UP000031465"/>
    </source>
</evidence>
<dbReference type="Proteomes" id="UP000031465">
    <property type="component" value="Unassembled WGS sequence"/>
</dbReference>
<evidence type="ECO:0000256" key="3">
    <source>
        <dbReference type="ARBA" id="ARBA00022884"/>
    </source>
</evidence>
<sequence length="186" mass="21324">MWKFMALSQQKFREIVLQLLYSQDIAHPDENIMTDLIMNELSISKKNVRLAQEKVQKIVVQLAEIDSKISSVSLSYHFNRIQIVTKNILRLGVFELFFETDIPQKVVIAEAIRLSRKFSTPESASFVNALLDQLYQKSKGEEVNSNLLVESSQILEQSEQVAADFSLESPLSKEKHNEILNSHENT</sequence>
<proteinExistence type="inferred from homology"/>
<dbReference type="NCBIfam" id="TIGR01951">
    <property type="entry name" value="nusB"/>
    <property type="match status" value="1"/>
</dbReference>
<dbReference type="SUPFAM" id="SSF48013">
    <property type="entry name" value="NusB-like"/>
    <property type="match status" value="1"/>
</dbReference>
<gene>
    <name evidence="6 8" type="primary">nusB</name>
    <name evidence="8" type="ORF">DB44_CW00670</name>
</gene>
<organism evidence="8 9">
    <name type="scientific">Candidatus Protochlamydia amoebophila</name>
    <dbReference type="NCBI Taxonomy" id="362787"/>
    <lineage>
        <taxon>Bacteria</taxon>
        <taxon>Pseudomonadati</taxon>
        <taxon>Chlamydiota</taxon>
        <taxon>Chlamydiia</taxon>
        <taxon>Parachlamydiales</taxon>
        <taxon>Parachlamydiaceae</taxon>
        <taxon>Candidatus Protochlamydia</taxon>
    </lineage>
</organism>
<name>A0A0C1H2L6_9BACT</name>
<evidence type="ECO:0000256" key="6">
    <source>
        <dbReference type="HAMAP-Rule" id="MF_00073"/>
    </source>
</evidence>
<dbReference type="InterPro" id="IPR011605">
    <property type="entry name" value="NusB_fam"/>
</dbReference>
<dbReference type="PANTHER" id="PTHR11078">
    <property type="entry name" value="N UTILIZATION SUBSTANCE PROTEIN B-RELATED"/>
    <property type="match status" value="1"/>
</dbReference>
<evidence type="ECO:0000256" key="4">
    <source>
        <dbReference type="ARBA" id="ARBA00023015"/>
    </source>
</evidence>
<dbReference type="AlphaFoldDB" id="A0A0C1H2L6"/>
<dbReference type="Gene3D" id="1.10.940.10">
    <property type="entry name" value="NusB-like"/>
    <property type="match status" value="1"/>
</dbReference>
<evidence type="ECO:0000256" key="2">
    <source>
        <dbReference type="ARBA" id="ARBA00022814"/>
    </source>
</evidence>
<accession>A0A0C1H2L6</accession>
<evidence type="ECO:0000256" key="1">
    <source>
        <dbReference type="ARBA" id="ARBA00005952"/>
    </source>
</evidence>
<dbReference type="PATRIC" id="fig|362787.3.peg.1145"/>
<dbReference type="EMBL" id="JSAN01000069">
    <property type="protein sequence ID" value="KIC71894.1"/>
    <property type="molecule type" value="Genomic_DNA"/>
</dbReference>
<comment type="caution">
    <text evidence="8">The sequence shown here is derived from an EMBL/GenBank/DDBJ whole genome shotgun (WGS) entry which is preliminary data.</text>
</comment>
<protein>
    <recommendedName>
        <fullName evidence="6">Transcription antitermination protein NusB</fullName>
    </recommendedName>
    <alternativeName>
        <fullName evidence="6">Antitermination factor NusB</fullName>
    </alternativeName>
</protein>
<comment type="similarity">
    <text evidence="1 6">Belongs to the NusB family.</text>
</comment>
<keyword evidence="5 6" id="KW-0804">Transcription</keyword>
<feature type="domain" description="NusB/RsmB/TIM44" evidence="7">
    <location>
        <begin position="11"/>
        <end position="135"/>
    </location>
</feature>